<accession>A0A238FB39</accession>
<name>A0A238FB39_9BASI</name>
<evidence type="ECO:0000313" key="3">
    <source>
        <dbReference type="Proteomes" id="UP000198372"/>
    </source>
</evidence>
<gene>
    <name evidence="2" type="ORF">BQ2448_1771</name>
</gene>
<feature type="compositionally biased region" description="Low complexity" evidence="1">
    <location>
        <begin position="100"/>
        <end position="118"/>
    </location>
</feature>
<feature type="compositionally biased region" description="Polar residues" evidence="1">
    <location>
        <begin position="799"/>
        <end position="809"/>
    </location>
</feature>
<keyword evidence="3" id="KW-1185">Reference proteome</keyword>
<reference evidence="3" key="1">
    <citation type="submission" date="2016-09" db="EMBL/GenBank/DDBJ databases">
        <authorList>
            <person name="Jeantristanb JTB J.-T."/>
            <person name="Ricardo R."/>
        </authorList>
    </citation>
    <scope>NUCLEOTIDE SEQUENCE [LARGE SCALE GENOMIC DNA]</scope>
</reference>
<evidence type="ECO:0000313" key="2">
    <source>
        <dbReference type="EMBL" id="SCV70377.1"/>
    </source>
</evidence>
<feature type="region of interest" description="Disordered" evidence="1">
    <location>
        <begin position="791"/>
        <end position="820"/>
    </location>
</feature>
<feature type="region of interest" description="Disordered" evidence="1">
    <location>
        <begin position="23"/>
        <end position="127"/>
    </location>
</feature>
<protein>
    <submittedName>
        <fullName evidence="2">BQ2448_1771 protein</fullName>
    </submittedName>
</protein>
<feature type="compositionally biased region" description="Polar residues" evidence="1">
    <location>
        <begin position="284"/>
        <end position="297"/>
    </location>
</feature>
<dbReference type="InterPro" id="IPR011990">
    <property type="entry name" value="TPR-like_helical_dom_sf"/>
</dbReference>
<sequence>MQSSLQSLCESVLSSNRIIELTDQLPVRSPTSSPRHGSTSSTRLSGATRLSQEPGTATRSLIQESQSRHHASSHSVTLSRSDPSRPYSVTLARTAPPPRRSQQSLQQEFSSPSISTSDSWDEDETPYSQARQRLDAYSRYIASQFDGEDGLIQAFPHLASASSAYAASYDDHLVKAESEAFDIRVEADPYATSARPRAVPNVSSSQEVEALADEMPQPPHFRKWLNGIAALNSSEQGRAIPLSSSSIRSYGSFLSDAASLISEATNSRAVDSLFQTGPEATPRSAWSLTSYSSQGSQDDPLLPGDYSFETEEPSGYLESVSEDIDEASSAIIDVTQVTETKSASTSNVSSQLLPEKETGAWRLVSLTLAVGWTATIARSFWSSDRAALQDVNQGISSILVEDLAVPTISNPVKDTVFGVLREHSGSESPSTMLLITIVFGAVMIPFVTAHRRRQPEAKCASEKLIVDPRKANCMIEAIEAYTRGHLEKARQLFERVATGESEQKRSALEYQARTLYRMGRVQDSSECYTEAWELFHQVIEMDKLSGQELNCASAKASLGRTMFRQNKLDGARIMIEQALKLDGKLAYAHEYLAKVIASMKLGTKGEAMVLGHLKEALKIDPDRYTARVFLGEWLHLNCKGLSPKKTTTRLHLAEEALEHVVTTRPDHVSAYARLALLARTRGDCEAELVHWKRVLSIREEGFYDFDLSKETNDHARGDTLVISICLALDLARETERLERIRLLSDALSKPSSGDALLRILRSIAILHTSRDQSPKTVKIVFGAKDSKAEASDSEDSKTIKGSSHVAANTRSRKKSASAAVERKDPLDTIAVAKQVLKKEEDTLRHRIKQGTTQDKVENHGLLALALYGLCKSDEAKEQVKCYHYWLQLYAIVADETAAASIPNATDRETALRYDLIERALVETAALT</sequence>
<dbReference type="EMBL" id="FMSP01000005">
    <property type="protein sequence ID" value="SCV70377.1"/>
    <property type="molecule type" value="Genomic_DNA"/>
</dbReference>
<feature type="region of interest" description="Disordered" evidence="1">
    <location>
        <begin position="275"/>
        <end position="315"/>
    </location>
</feature>
<evidence type="ECO:0000256" key="1">
    <source>
        <dbReference type="SAM" id="MobiDB-lite"/>
    </source>
</evidence>
<feature type="compositionally biased region" description="Polar residues" evidence="1">
    <location>
        <begin position="29"/>
        <end position="65"/>
    </location>
</feature>
<dbReference type="SUPFAM" id="SSF48452">
    <property type="entry name" value="TPR-like"/>
    <property type="match status" value="1"/>
</dbReference>
<organism evidence="2 3">
    <name type="scientific">Microbotryum intermedium</name>
    <dbReference type="NCBI Taxonomy" id="269621"/>
    <lineage>
        <taxon>Eukaryota</taxon>
        <taxon>Fungi</taxon>
        <taxon>Dikarya</taxon>
        <taxon>Basidiomycota</taxon>
        <taxon>Pucciniomycotina</taxon>
        <taxon>Microbotryomycetes</taxon>
        <taxon>Microbotryales</taxon>
        <taxon>Microbotryaceae</taxon>
        <taxon>Microbotryum</taxon>
    </lineage>
</organism>
<dbReference type="Gene3D" id="1.25.40.10">
    <property type="entry name" value="Tetratricopeptide repeat domain"/>
    <property type="match status" value="1"/>
</dbReference>
<dbReference type="OrthoDB" id="2535562at2759"/>
<proteinExistence type="predicted"/>
<dbReference type="AlphaFoldDB" id="A0A238FB39"/>
<dbReference type="SMART" id="SM00028">
    <property type="entry name" value="TPR"/>
    <property type="match status" value="3"/>
</dbReference>
<dbReference type="Proteomes" id="UP000198372">
    <property type="component" value="Unassembled WGS sequence"/>
</dbReference>
<dbReference type="InterPro" id="IPR019734">
    <property type="entry name" value="TPR_rpt"/>
</dbReference>